<evidence type="ECO:0000256" key="5">
    <source>
        <dbReference type="ARBA" id="ARBA00018141"/>
    </source>
</evidence>
<dbReference type="PANTHER" id="PTHR12589">
    <property type="entry name" value="PYRUVOYL TETRAHYDROBIOPTERIN SYNTHASE"/>
    <property type="match status" value="1"/>
</dbReference>
<organism evidence="12 13">
    <name type="scientific">Candidatus Thermochlorobacter aerophilus</name>
    <dbReference type="NCBI Taxonomy" id="1868324"/>
    <lineage>
        <taxon>Bacteria</taxon>
        <taxon>Pseudomonadati</taxon>
        <taxon>Chlorobiota</taxon>
        <taxon>Chlorobiia</taxon>
        <taxon>Chlorobiales</taxon>
        <taxon>Candidatus Thermochlorobacteriaceae</taxon>
        <taxon>Candidatus Thermochlorobacter</taxon>
    </lineage>
</organism>
<dbReference type="PROSITE" id="PS00987">
    <property type="entry name" value="PTPS_1"/>
    <property type="match status" value="1"/>
</dbReference>
<dbReference type="AlphaFoldDB" id="A0A395M2E1"/>
<reference evidence="12" key="2">
    <citation type="submission" date="2017-08" db="EMBL/GenBank/DDBJ databases">
        <authorList>
            <person name="de Groot N.N."/>
        </authorList>
    </citation>
    <scope>NUCLEOTIDE SEQUENCE</scope>
    <source>
        <strain evidence="12">OS</strain>
    </source>
</reference>
<dbReference type="SUPFAM" id="SSF55620">
    <property type="entry name" value="Tetrahydrobiopterin biosynthesis enzymes-like"/>
    <property type="match status" value="1"/>
</dbReference>
<reference evidence="12 13" key="1">
    <citation type="journal article" date="2011" name="ISME J.">
        <title>Community ecology of hot spring cyanobacterial mats: predominant populations and their functional potential.</title>
        <authorList>
            <person name="Klatt C.G."/>
            <person name="Wood J.M."/>
            <person name="Rusch D.B."/>
            <person name="Bateson M.M."/>
            <person name="Hamamura N."/>
            <person name="Heidelberg J.F."/>
            <person name="Grossman A.R."/>
            <person name="Bhaya D."/>
            <person name="Cohan F.M."/>
            <person name="Kuhl M."/>
            <person name="Bryant D.A."/>
            <person name="Ward D.M."/>
        </authorList>
    </citation>
    <scope>NUCLEOTIDE SEQUENCE [LARGE SCALE GENOMIC DNA]</scope>
    <source>
        <strain evidence="12">OS</strain>
    </source>
</reference>
<dbReference type="PANTHER" id="PTHR12589:SF7">
    <property type="entry name" value="6-PYRUVOYL TETRAHYDROBIOPTERIN SYNTHASE"/>
    <property type="match status" value="1"/>
</dbReference>
<evidence type="ECO:0000256" key="9">
    <source>
        <dbReference type="ARBA" id="ARBA00031449"/>
    </source>
</evidence>
<sequence>MNKVLEKPRKVYVTRKVHFNAAHRLFNPTFSDEKNCQIYDVCNNFYGHGHNYELEVTLSGIVDKETGYLFDLKVLKKILEEEILSKVDHKHLNFDVEMFRDTVPTAEVIAVVFWEVLSQKLKTMNLKGVDLYEIRVFESERNIATYRGE</sequence>
<comment type="cofactor">
    <cofactor evidence="1">
        <name>Zn(2+)</name>
        <dbReference type="ChEBI" id="CHEBI:29105"/>
    </cofactor>
</comment>
<dbReference type="InterPro" id="IPR022470">
    <property type="entry name" value="PTPS_Cys_AS"/>
</dbReference>
<dbReference type="GO" id="GO:0070497">
    <property type="term" value="F:6-carboxytetrahydropterin synthase activity"/>
    <property type="evidence" value="ECO:0007669"/>
    <property type="project" value="UniProtKB-EC"/>
</dbReference>
<evidence type="ECO:0000256" key="1">
    <source>
        <dbReference type="ARBA" id="ARBA00001947"/>
    </source>
</evidence>
<dbReference type="Pfam" id="PF01242">
    <property type="entry name" value="PTPS"/>
    <property type="match status" value="1"/>
</dbReference>
<comment type="similarity">
    <text evidence="3">Belongs to the PTPS family. QueD subfamily.</text>
</comment>
<dbReference type="InterPro" id="IPR038418">
    <property type="entry name" value="6-PTP_synth/QueD_sf"/>
</dbReference>
<comment type="catalytic activity">
    <reaction evidence="10">
        <text>7,8-dihydroneopterin 3'-triphosphate + H2O = 6-carboxy-5,6,7,8-tetrahydropterin + triphosphate + acetaldehyde + 2 H(+)</text>
        <dbReference type="Rhea" id="RHEA:27966"/>
        <dbReference type="ChEBI" id="CHEBI:15343"/>
        <dbReference type="ChEBI" id="CHEBI:15377"/>
        <dbReference type="ChEBI" id="CHEBI:15378"/>
        <dbReference type="ChEBI" id="CHEBI:18036"/>
        <dbReference type="ChEBI" id="CHEBI:58462"/>
        <dbReference type="ChEBI" id="CHEBI:61032"/>
        <dbReference type="EC" id="4.1.2.50"/>
    </reaction>
</comment>
<gene>
    <name evidence="12" type="ORF">D0433_07655</name>
    <name evidence="11" type="ORF">D0433_10380</name>
</gene>
<dbReference type="EMBL" id="PHFL01000062">
    <property type="protein sequence ID" value="RFM23580.1"/>
    <property type="molecule type" value="Genomic_DNA"/>
</dbReference>
<dbReference type="EC" id="4.1.2.50" evidence="4"/>
<dbReference type="GO" id="GO:0003874">
    <property type="term" value="F:6-pyruvoyltetrahydropterin synthase activity"/>
    <property type="evidence" value="ECO:0007669"/>
    <property type="project" value="InterPro"/>
</dbReference>
<keyword evidence="7" id="KW-0862">Zinc</keyword>
<evidence type="ECO:0000256" key="3">
    <source>
        <dbReference type="ARBA" id="ARBA00008900"/>
    </source>
</evidence>
<keyword evidence="6" id="KW-0479">Metal-binding</keyword>
<dbReference type="Proteomes" id="UP000266389">
    <property type="component" value="Unassembled WGS sequence"/>
</dbReference>
<evidence type="ECO:0000256" key="4">
    <source>
        <dbReference type="ARBA" id="ARBA00012982"/>
    </source>
</evidence>
<evidence type="ECO:0000313" key="11">
    <source>
        <dbReference type="EMBL" id="RFM23580.1"/>
    </source>
</evidence>
<evidence type="ECO:0000256" key="8">
    <source>
        <dbReference type="ARBA" id="ARBA00023239"/>
    </source>
</evidence>
<comment type="caution">
    <text evidence="12">The sequence shown here is derived from an EMBL/GenBank/DDBJ whole genome shotgun (WGS) entry which is preliminary data.</text>
</comment>
<evidence type="ECO:0000313" key="12">
    <source>
        <dbReference type="EMBL" id="RFM24084.1"/>
    </source>
</evidence>
<evidence type="ECO:0000256" key="6">
    <source>
        <dbReference type="ARBA" id="ARBA00022723"/>
    </source>
</evidence>
<protein>
    <recommendedName>
        <fullName evidence="5">6-carboxy-5,6,7,8-tetrahydropterin synthase</fullName>
        <ecNumber evidence="4">4.1.2.50</ecNumber>
    </recommendedName>
    <alternativeName>
        <fullName evidence="9">Queuosine biosynthesis protein QueD</fullName>
    </alternativeName>
</protein>
<keyword evidence="8" id="KW-0456">Lyase</keyword>
<name>A0A395M2E1_9BACT</name>
<dbReference type="EMBL" id="PHFL01000049">
    <property type="protein sequence ID" value="RFM24084.1"/>
    <property type="molecule type" value="Genomic_DNA"/>
</dbReference>
<dbReference type="GO" id="GO:0006729">
    <property type="term" value="P:tetrahydrobiopterin biosynthetic process"/>
    <property type="evidence" value="ECO:0007669"/>
    <property type="project" value="InterPro"/>
</dbReference>
<dbReference type="InterPro" id="IPR007115">
    <property type="entry name" value="6-PTP_synth/QueD"/>
</dbReference>
<dbReference type="FunFam" id="3.30.479.10:FF:000003">
    <property type="entry name" value="6-pyruvoyl tetrahydrobiopterin synthase"/>
    <property type="match status" value="1"/>
</dbReference>
<dbReference type="Gene3D" id="3.30.479.10">
    <property type="entry name" value="6-pyruvoyl tetrahydropterin synthase/QueD"/>
    <property type="match status" value="1"/>
</dbReference>
<evidence type="ECO:0000313" key="13">
    <source>
        <dbReference type="Proteomes" id="UP000266389"/>
    </source>
</evidence>
<proteinExistence type="inferred from homology"/>
<dbReference type="UniPathway" id="UPA00391"/>
<accession>A0A395M2E1</accession>
<evidence type="ECO:0000256" key="2">
    <source>
        <dbReference type="ARBA" id="ARBA00005061"/>
    </source>
</evidence>
<dbReference type="GO" id="GO:0046872">
    <property type="term" value="F:metal ion binding"/>
    <property type="evidence" value="ECO:0007669"/>
    <property type="project" value="UniProtKB-KW"/>
</dbReference>
<evidence type="ECO:0000256" key="7">
    <source>
        <dbReference type="ARBA" id="ARBA00022833"/>
    </source>
</evidence>
<evidence type="ECO:0000256" key="10">
    <source>
        <dbReference type="ARBA" id="ARBA00048807"/>
    </source>
</evidence>
<comment type="pathway">
    <text evidence="2">Purine metabolism; 7-cyano-7-deazaguanine biosynthesis.</text>
</comment>